<comment type="caution">
    <text evidence="1">The sequence shown here is derived from an EMBL/GenBank/DDBJ whole genome shotgun (WGS) entry which is preliminary data.</text>
</comment>
<dbReference type="EMBL" id="PDNB01000158">
    <property type="protein sequence ID" value="PGH02495.1"/>
    <property type="molecule type" value="Genomic_DNA"/>
</dbReference>
<proteinExistence type="predicted"/>
<protein>
    <submittedName>
        <fullName evidence="1">Uncharacterized protein</fullName>
    </submittedName>
</protein>
<dbReference type="OrthoDB" id="10295229at2759"/>
<evidence type="ECO:0000313" key="2">
    <source>
        <dbReference type="Proteomes" id="UP000223968"/>
    </source>
</evidence>
<reference evidence="1 2" key="1">
    <citation type="submission" date="2017-10" db="EMBL/GenBank/DDBJ databases">
        <title>Comparative genomics in systemic dimorphic fungi from Ajellomycetaceae.</title>
        <authorList>
            <person name="Munoz J.F."/>
            <person name="Mcewen J.G."/>
            <person name="Clay O.K."/>
            <person name="Cuomo C.A."/>
        </authorList>
    </citation>
    <scope>NUCLEOTIDE SEQUENCE [LARGE SCALE GENOMIC DNA]</scope>
    <source>
        <strain evidence="1 2">UAMH5409</strain>
    </source>
</reference>
<keyword evidence="2" id="KW-1185">Reference proteome</keyword>
<evidence type="ECO:0000313" key="1">
    <source>
        <dbReference type="EMBL" id="PGH02495.1"/>
    </source>
</evidence>
<sequence>MDLYFSIAEKRLASSVAVAWTCYRFGVTMVRILRGYLNKAAARKQQLRRSSLVDGSLGTTQMGDASLGRT</sequence>
<dbReference type="Proteomes" id="UP000223968">
    <property type="component" value="Unassembled WGS sequence"/>
</dbReference>
<organism evidence="1 2">
    <name type="scientific">Helicocarpus griseus UAMH5409</name>
    <dbReference type="NCBI Taxonomy" id="1447875"/>
    <lineage>
        <taxon>Eukaryota</taxon>
        <taxon>Fungi</taxon>
        <taxon>Dikarya</taxon>
        <taxon>Ascomycota</taxon>
        <taxon>Pezizomycotina</taxon>
        <taxon>Eurotiomycetes</taxon>
        <taxon>Eurotiomycetidae</taxon>
        <taxon>Onygenales</taxon>
        <taxon>Ajellomycetaceae</taxon>
        <taxon>Helicocarpus</taxon>
    </lineage>
</organism>
<accession>A0A2B7X0L9</accession>
<dbReference type="AlphaFoldDB" id="A0A2B7X0L9"/>
<gene>
    <name evidence="1" type="ORF">AJ79_07608</name>
</gene>
<name>A0A2B7X0L9_9EURO</name>